<dbReference type="PROSITE" id="PS01042">
    <property type="entry name" value="HOMOSER_DHGENASE"/>
    <property type="match status" value="1"/>
</dbReference>
<sequence length="366" mass="38873">MPSSTINVGIIGVGLVGKCLLRNLSLDRHTKAFAVVGIANSKRALLQDPSKPISLGEGEEPSGLLSSAPALDPKAFITHLAQLQGPAVLVDCTSSPDLANLYPVALRQGVDVVTPNKKGFSSDLSLWNEVQKAAKESNTLVYHESTVGAGLPVLATLRDLVRTGDEILKVEGVFSGTLSYLFNTFCSPTTTTPPFSQALLKAKELGYTEPDPRDDLDGMDVARKVVIVARSLGLPLSLGDLTVENVVPDVKELREASSPEAFLSALPGHDGHFSKLREAAKAEGKVLRYVGSIDPRSSKGTVSLNAYPSSHPFGALEGSDNMVAFTTRRFPNPLVIQGSGAGDEVTVFGVLADLYRVHDQRCTRSA</sequence>
<evidence type="ECO:0000256" key="13">
    <source>
        <dbReference type="ARBA" id="ARBA00059589"/>
    </source>
</evidence>
<evidence type="ECO:0000256" key="16">
    <source>
        <dbReference type="PIRSR" id="PIRSR036497-2"/>
    </source>
</evidence>
<feature type="domain" description="Aspartate/homoserine dehydrogenase NAD-binding" evidence="20">
    <location>
        <begin position="12"/>
        <end position="144"/>
    </location>
</feature>
<dbReference type="PANTHER" id="PTHR43070:SF5">
    <property type="entry name" value="HOMOSERINE DEHYDROGENASE"/>
    <property type="match status" value="1"/>
</dbReference>
<evidence type="ECO:0000256" key="2">
    <source>
        <dbReference type="ARBA" id="ARBA00005056"/>
    </source>
</evidence>
<dbReference type="InterPro" id="IPR005106">
    <property type="entry name" value="Asp/hSer_DH_NAD-bd"/>
</dbReference>
<dbReference type="OrthoDB" id="67851at2759"/>
<feature type="active site" description="Proton donor" evidence="15">
    <location>
        <position position="224"/>
    </location>
</feature>
<dbReference type="InterPro" id="IPR022697">
    <property type="entry name" value="HDH_short"/>
</dbReference>
<evidence type="ECO:0000259" key="19">
    <source>
        <dbReference type="Pfam" id="PF00742"/>
    </source>
</evidence>
<dbReference type="FunFam" id="3.30.360.10:FF:000006">
    <property type="entry name" value="Bifunctional aspartokinase/homoserine dehydrogenase"/>
    <property type="match status" value="1"/>
</dbReference>
<evidence type="ECO:0000256" key="10">
    <source>
        <dbReference type="ARBA" id="ARBA00023002"/>
    </source>
</evidence>
<organism evidence="21 22">
    <name type="scientific">Piptocephalis cylindrospora</name>
    <dbReference type="NCBI Taxonomy" id="1907219"/>
    <lineage>
        <taxon>Eukaryota</taxon>
        <taxon>Fungi</taxon>
        <taxon>Fungi incertae sedis</taxon>
        <taxon>Zoopagomycota</taxon>
        <taxon>Zoopagomycotina</taxon>
        <taxon>Zoopagomycetes</taxon>
        <taxon>Zoopagales</taxon>
        <taxon>Piptocephalidaceae</taxon>
        <taxon>Piptocephalis</taxon>
    </lineage>
</organism>
<feature type="binding site" evidence="16">
    <location>
        <position position="117"/>
    </location>
    <ligand>
        <name>NADPH</name>
        <dbReference type="ChEBI" id="CHEBI:57783"/>
    </ligand>
</feature>
<keyword evidence="7 14" id="KW-0028">Amino-acid biosynthesis</keyword>
<dbReference type="GO" id="GO:0009086">
    <property type="term" value="P:methionine biosynthetic process"/>
    <property type="evidence" value="ECO:0007669"/>
    <property type="project" value="UniProtKB-KW"/>
</dbReference>
<dbReference type="InterPro" id="IPR019811">
    <property type="entry name" value="HDH_CS"/>
</dbReference>
<comment type="pathway">
    <text evidence="3 17">Amino-acid biosynthesis; L-methionine biosynthesis via de novo pathway; L-homoserine from L-aspartate: step 3/3.</text>
</comment>
<keyword evidence="10 14" id="KW-0560">Oxidoreductase</keyword>
<gene>
    <name evidence="21" type="ORF">BJ684DRAFT_20918</name>
</gene>
<evidence type="ECO:0000256" key="4">
    <source>
        <dbReference type="ARBA" id="ARBA00006753"/>
    </source>
</evidence>
<dbReference type="Proteomes" id="UP000267251">
    <property type="component" value="Unassembled WGS sequence"/>
</dbReference>
<dbReference type="EC" id="1.1.1.3" evidence="5 14"/>
<evidence type="ECO:0000256" key="6">
    <source>
        <dbReference type="ARBA" id="ARBA00013376"/>
    </source>
</evidence>
<dbReference type="PANTHER" id="PTHR43070">
    <property type="match status" value="1"/>
</dbReference>
<keyword evidence="8 14" id="KW-0791">Threonine biosynthesis</keyword>
<dbReference type="InterPro" id="IPR011147">
    <property type="entry name" value="Bifunc_Aspkin/hSer_DH"/>
</dbReference>
<reference evidence="22" key="1">
    <citation type="journal article" date="2018" name="Nat. Microbiol.">
        <title>Leveraging single-cell genomics to expand the fungal tree of life.</title>
        <authorList>
            <person name="Ahrendt S.R."/>
            <person name="Quandt C.A."/>
            <person name="Ciobanu D."/>
            <person name="Clum A."/>
            <person name="Salamov A."/>
            <person name="Andreopoulos B."/>
            <person name="Cheng J.F."/>
            <person name="Woyke T."/>
            <person name="Pelin A."/>
            <person name="Henrissat B."/>
            <person name="Reynolds N.K."/>
            <person name="Benny G.L."/>
            <person name="Smith M.E."/>
            <person name="James T.Y."/>
            <person name="Grigoriev I.V."/>
        </authorList>
    </citation>
    <scope>NUCLEOTIDE SEQUENCE [LARGE SCALE GENOMIC DNA]</scope>
</reference>
<comment type="function">
    <text evidence="13">Catalyzes the conversion of L-aspartate-beta-semialdehyde (L-Asa) to L-homoserine (L-Hse), the third step in the biosynthesis of amino acids that derive from aspartate (the aspartate family of amino acids), including methioinine and threonine, the latter of which is a precursor to isoleucine; production of homoserine leads to a branch-point in the pathway as it can either be O-phosphorylated for processing to threonine, or O-acylated for processing to methionine.</text>
</comment>
<protein>
    <recommendedName>
        <fullName evidence="6 14">Homoserine dehydrogenase</fullName>
        <shortName evidence="14">HDH</shortName>
        <ecNumber evidence="5 14">1.1.1.3</ecNumber>
    </recommendedName>
</protein>
<feature type="binding site" evidence="16">
    <location>
        <begin position="12"/>
        <end position="17"/>
    </location>
    <ligand>
        <name>NADP(+)</name>
        <dbReference type="ChEBI" id="CHEBI:58349"/>
    </ligand>
</feature>
<keyword evidence="11 14" id="KW-0486">Methionine biosynthesis</keyword>
<evidence type="ECO:0000256" key="12">
    <source>
        <dbReference type="ARBA" id="ARBA00048841"/>
    </source>
</evidence>
<keyword evidence="22" id="KW-1185">Reference proteome</keyword>
<comment type="pathway">
    <text evidence="2 17">Amino-acid biosynthesis; L-threonine biosynthesis; L-threonine from L-aspartate: step 3/5.</text>
</comment>
<proteinExistence type="inferred from homology"/>
<dbReference type="SUPFAM" id="SSF51735">
    <property type="entry name" value="NAD(P)-binding Rossmann-fold domains"/>
    <property type="match status" value="1"/>
</dbReference>
<dbReference type="InterPro" id="IPR036291">
    <property type="entry name" value="NAD(P)-bd_dom_sf"/>
</dbReference>
<dbReference type="UniPathway" id="UPA00051">
    <property type="reaction ID" value="UER00465"/>
</dbReference>
<evidence type="ECO:0000256" key="18">
    <source>
        <dbReference type="RuleBase" id="RU004171"/>
    </source>
</evidence>
<dbReference type="Pfam" id="PF03447">
    <property type="entry name" value="NAD_binding_3"/>
    <property type="match status" value="1"/>
</dbReference>
<dbReference type="Pfam" id="PF00742">
    <property type="entry name" value="Homoserine_dh"/>
    <property type="match status" value="1"/>
</dbReference>
<evidence type="ECO:0000256" key="17">
    <source>
        <dbReference type="RuleBase" id="RU000579"/>
    </source>
</evidence>
<dbReference type="UniPathway" id="UPA00050">
    <property type="reaction ID" value="UER00063"/>
</dbReference>
<dbReference type="Gene3D" id="3.40.50.720">
    <property type="entry name" value="NAD(P)-binding Rossmann-like Domain"/>
    <property type="match status" value="1"/>
</dbReference>
<name>A0A4P9Y1K7_9FUNG</name>
<feature type="binding site" evidence="16">
    <location>
        <position position="93"/>
    </location>
    <ligand>
        <name>NADPH</name>
        <dbReference type="ChEBI" id="CHEBI:57783"/>
    </ligand>
</feature>
<evidence type="ECO:0000256" key="3">
    <source>
        <dbReference type="ARBA" id="ARBA00005062"/>
    </source>
</evidence>
<feature type="domain" description="Homoserine dehydrogenase catalytic" evidence="19">
    <location>
        <begin position="152"/>
        <end position="354"/>
    </location>
</feature>
<dbReference type="PIRSF" id="PIRSF036497">
    <property type="entry name" value="HDH_short"/>
    <property type="match status" value="1"/>
</dbReference>
<evidence type="ECO:0000256" key="14">
    <source>
        <dbReference type="PIRNR" id="PIRNR036497"/>
    </source>
</evidence>
<dbReference type="EMBL" id="KZ988291">
    <property type="protein sequence ID" value="RKP12554.1"/>
    <property type="molecule type" value="Genomic_DNA"/>
</dbReference>
<dbReference type="GO" id="GO:0009090">
    <property type="term" value="P:homoserine biosynthetic process"/>
    <property type="evidence" value="ECO:0007669"/>
    <property type="project" value="TreeGrafter"/>
</dbReference>
<dbReference type="SUPFAM" id="SSF55347">
    <property type="entry name" value="Glyceraldehyde-3-phosphate dehydrogenase-like, C-terminal domain"/>
    <property type="match status" value="1"/>
</dbReference>
<evidence type="ECO:0000313" key="21">
    <source>
        <dbReference type="EMBL" id="RKP12554.1"/>
    </source>
</evidence>
<dbReference type="GO" id="GO:0009088">
    <property type="term" value="P:threonine biosynthetic process"/>
    <property type="evidence" value="ECO:0007669"/>
    <property type="project" value="UniProtKB-UniPathway"/>
</dbReference>
<comment type="cofactor">
    <cofactor evidence="1">
        <name>a metal cation</name>
        <dbReference type="ChEBI" id="CHEBI:25213"/>
    </cofactor>
</comment>
<evidence type="ECO:0000256" key="8">
    <source>
        <dbReference type="ARBA" id="ARBA00022697"/>
    </source>
</evidence>
<dbReference type="GO" id="GO:0004412">
    <property type="term" value="F:homoserine dehydrogenase activity"/>
    <property type="evidence" value="ECO:0007669"/>
    <property type="project" value="UniProtKB-EC"/>
</dbReference>
<comment type="similarity">
    <text evidence="4 14 18">Belongs to the homoserine dehydrogenase family.</text>
</comment>
<comment type="catalytic activity">
    <reaction evidence="12">
        <text>L-homoserine + NADP(+) = L-aspartate 4-semialdehyde + NADPH + H(+)</text>
        <dbReference type="Rhea" id="RHEA:15761"/>
        <dbReference type="ChEBI" id="CHEBI:15378"/>
        <dbReference type="ChEBI" id="CHEBI:57476"/>
        <dbReference type="ChEBI" id="CHEBI:57783"/>
        <dbReference type="ChEBI" id="CHEBI:58349"/>
        <dbReference type="ChEBI" id="CHEBI:537519"/>
        <dbReference type="EC" id="1.1.1.3"/>
    </reaction>
    <physiologicalReaction direction="right-to-left" evidence="12">
        <dbReference type="Rhea" id="RHEA:15763"/>
    </physiologicalReaction>
</comment>
<keyword evidence="9 14" id="KW-0521">NADP</keyword>
<evidence type="ECO:0000313" key="22">
    <source>
        <dbReference type="Proteomes" id="UP000267251"/>
    </source>
</evidence>
<evidence type="ECO:0000256" key="15">
    <source>
        <dbReference type="PIRSR" id="PIRSR036497-1"/>
    </source>
</evidence>
<evidence type="ECO:0000259" key="20">
    <source>
        <dbReference type="Pfam" id="PF03447"/>
    </source>
</evidence>
<evidence type="ECO:0000256" key="1">
    <source>
        <dbReference type="ARBA" id="ARBA00001920"/>
    </source>
</evidence>
<evidence type="ECO:0000256" key="7">
    <source>
        <dbReference type="ARBA" id="ARBA00022605"/>
    </source>
</evidence>
<dbReference type="AlphaFoldDB" id="A0A4P9Y1K7"/>
<dbReference type="Gene3D" id="3.30.360.10">
    <property type="entry name" value="Dihydrodipicolinate Reductase, domain 2"/>
    <property type="match status" value="1"/>
</dbReference>
<dbReference type="GO" id="GO:0050661">
    <property type="term" value="F:NADP binding"/>
    <property type="evidence" value="ECO:0007669"/>
    <property type="project" value="InterPro"/>
</dbReference>
<accession>A0A4P9Y1K7</accession>
<evidence type="ECO:0000256" key="9">
    <source>
        <dbReference type="ARBA" id="ARBA00022857"/>
    </source>
</evidence>
<dbReference type="InterPro" id="IPR001342">
    <property type="entry name" value="HDH_cat"/>
</dbReference>
<evidence type="ECO:0000256" key="11">
    <source>
        <dbReference type="ARBA" id="ARBA00023167"/>
    </source>
</evidence>
<evidence type="ECO:0000256" key="5">
    <source>
        <dbReference type="ARBA" id="ARBA00013213"/>
    </source>
</evidence>
<feature type="binding site" evidence="16">
    <location>
        <position position="209"/>
    </location>
    <ligand>
        <name>L-homoserine</name>
        <dbReference type="ChEBI" id="CHEBI:57476"/>
    </ligand>
</feature>